<dbReference type="EMBL" id="JACNJN010000094">
    <property type="protein sequence ID" value="MBC8335198.1"/>
    <property type="molecule type" value="Genomic_DNA"/>
</dbReference>
<evidence type="ECO:0000259" key="3">
    <source>
        <dbReference type="Pfam" id="PF00892"/>
    </source>
</evidence>
<comment type="similarity">
    <text evidence="1">Belongs to the EamA transporter family.</text>
</comment>
<keyword evidence="2" id="KW-0812">Transmembrane</keyword>
<accession>A0A8J6NGI2</accession>
<keyword evidence="2" id="KW-1133">Transmembrane helix</keyword>
<dbReference type="GO" id="GO:0016020">
    <property type="term" value="C:membrane"/>
    <property type="evidence" value="ECO:0007669"/>
    <property type="project" value="InterPro"/>
</dbReference>
<feature type="transmembrane region" description="Helical" evidence="2">
    <location>
        <begin position="64"/>
        <end position="85"/>
    </location>
</feature>
<keyword evidence="2" id="KW-0472">Membrane</keyword>
<evidence type="ECO:0000256" key="2">
    <source>
        <dbReference type="SAM" id="Phobius"/>
    </source>
</evidence>
<feature type="transmembrane region" description="Helical" evidence="2">
    <location>
        <begin position="117"/>
        <end position="133"/>
    </location>
</feature>
<feature type="transmembrane region" description="Helical" evidence="2">
    <location>
        <begin position="218"/>
        <end position="236"/>
    </location>
</feature>
<feature type="transmembrane region" description="Helical" evidence="2">
    <location>
        <begin position="272"/>
        <end position="291"/>
    </location>
</feature>
<dbReference type="PANTHER" id="PTHR22911:SF137">
    <property type="entry name" value="SOLUTE CARRIER FAMILY 35 MEMBER G2-RELATED"/>
    <property type="match status" value="1"/>
</dbReference>
<evidence type="ECO:0000313" key="4">
    <source>
        <dbReference type="EMBL" id="MBC8335198.1"/>
    </source>
</evidence>
<evidence type="ECO:0000256" key="1">
    <source>
        <dbReference type="ARBA" id="ARBA00007362"/>
    </source>
</evidence>
<protein>
    <submittedName>
        <fullName evidence="4">DMT family transporter</fullName>
    </submittedName>
</protein>
<dbReference type="PANTHER" id="PTHR22911">
    <property type="entry name" value="ACYL-MALONYL CONDENSING ENZYME-RELATED"/>
    <property type="match status" value="1"/>
</dbReference>
<feature type="domain" description="EamA" evidence="3">
    <location>
        <begin position="143"/>
        <end position="290"/>
    </location>
</feature>
<feature type="transmembrane region" description="Helical" evidence="2">
    <location>
        <begin position="24"/>
        <end position="43"/>
    </location>
</feature>
<proteinExistence type="inferred from homology"/>
<evidence type="ECO:0000313" key="5">
    <source>
        <dbReference type="Proteomes" id="UP000614469"/>
    </source>
</evidence>
<sequence length="297" mass="31740">MFSAFWAFQIIIAKLGFIAGAKVLPFQIVLVLSAIATLAVLLLPKSGPDLGQLFKHRPSLFWKLFLANSIQSGLGTSLSIIGIALTAAINAGFLVKLATVTTILFAWIILKEKLSGLKIAVVFIMLFGAYLLTTKGQSFLPRVGDLFILGACFCWSLGNVMVRKFMTTQAVSADVITMQKPVASLPVFLALIGISVFSPGLLGDLSTVLECCSFTPSFIPYAIGSGICLALAWIYLYRTLNIATASYMTLMSMATPIIVSVLAMVILDEKLVLIQIAGAGLIILAGVVIYLSDIAYA</sequence>
<dbReference type="SUPFAM" id="SSF103481">
    <property type="entry name" value="Multidrug resistance efflux transporter EmrE"/>
    <property type="match status" value="2"/>
</dbReference>
<gene>
    <name evidence="4" type="ORF">H8E29_08040</name>
</gene>
<dbReference type="InterPro" id="IPR000620">
    <property type="entry name" value="EamA_dom"/>
</dbReference>
<dbReference type="AlphaFoldDB" id="A0A8J6NGI2"/>
<dbReference type="InterPro" id="IPR037185">
    <property type="entry name" value="EmrE-like"/>
</dbReference>
<feature type="transmembrane region" description="Helical" evidence="2">
    <location>
        <begin position="248"/>
        <end position="266"/>
    </location>
</feature>
<reference evidence="4 5" key="1">
    <citation type="submission" date="2020-08" db="EMBL/GenBank/DDBJ databases">
        <title>Bridging the membrane lipid divide: bacteria of the FCB group superphylum have the potential to synthesize archaeal ether lipids.</title>
        <authorList>
            <person name="Villanueva L."/>
            <person name="Von Meijenfeldt F.A.B."/>
            <person name="Westbye A.B."/>
            <person name="Yadav S."/>
            <person name="Hopmans E.C."/>
            <person name="Dutilh B.E."/>
            <person name="Sinninghe Damste J.S."/>
        </authorList>
    </citation>
    <scope>NUCLEOTIDE SEQUENCE [LARGE SCALE GENOMIC DNA]</scope>
    <source>
        <strain evidence="4">NIOZ-UU36</strain>
    </source>
</reference>
<dbReference type="Pfam" id="PF00892">
    <property type="entry name" value="EamA"/>
    <property type="match status" value="2"/>
</dbReference>
<name>A0A8J6NGI2_9CHLR</name>
<organism evidence="4 5">
    <name type="scientific">Candidatus Desulfolinea nitratireducens</name>
    <dbReference type="NCBI Taxonomy" id="2841698"/>
    <lineage>
        <taxon>Bacteria</taxon>
        <taxon>Bacillati</taxon>
        <taxon>Chloroflexota</taxon>
        <taxon>Anaerolineae</taxon>
        <taxon>Anaerolineales</taxon>
        <taxon>Anaerolineales incertae sedis</taxon>
        <taxon>Candidatus Desulfolinea</taxon>
    </lineage>
</organism>
<dbReference type="Proteomes" id="UP000614469">
    <property type="component" value="Unassembled WGS sequence"/>
</dbReference>
<feature type="transmembrane region" description="Helical" evidence="2">
    <location>
        <begin position="182"/>
        <end position="202"/>
    </location>
</feature>
<feature type="domain" description="EamA" evidence="3">
    <location>
        <begin position="3"/>
        <end position="133"/>
    </location>
</feature>
<comment type="caution">
    <text evidence="4">The sequence shown here is derived from an EMBL/GenBank/DDBJ whole genome shotgun (WGS) entry which is preliminary data.</text>
</comment>
<feature type="transmembrane region" description="Helical" evidence="2">
    <location>
        <begin position="139"/>
        <end position="162"/>
    </location>
</feature>